<feature type="transmembrane region" description="Helical" evidence="6">
    <location>
        <begin position="126"/>
        <end position="148"/>
    </location>
</feature>
<feature type="transmembrane region" description="Helical" evidence="6">
    <location>
        <begin position="181"/>
        <end position="201"/>
    </location>
</feature>
<dbReference type="PANTHER" id="PTHR31357:SF5">
    <property type="entry name" value="SERPENTINE RECEPTOR CLASS ALPHA-1-RELATED"/>
    <property type="match status" value="1"/>
</dbReference>
<evidence type="ECO:0008006" key="9">
    <source>
        <dbReference type="Google" id="ProtNLM"/>
    </source>
</evidence>
<keyword evidence="2 6" id="KW-0812">Transmembrane</keyword>
<accession>A0AAV5TIN2</accession>
<dbReference type="GO" id="GO:0016020">
    <property type="term" value="C:membrane"/>
    <property type="evidence" value="ECO:0007669"/>
    <property type="project" value="UniProtKB-SubCell"/>
</dbReference>
<evidence type="ECO:0000313" key="8">
    <source>
        <dbReference type="Proteomes" id="UP001432027"/>
    </source>
</evidence>
<feature type="transmembrane region" description="Helical" evidence="6">
    <location>
        <begin position="84"/>
        <end position="106"/>
    </location>
</feature>
<feature type="non-terminal residue" evidence="7">
    <location>
        <position position="1"/>
    </location>
</feature>
<organism evidence="7 8">
    <name type="scientific">Pristionchus entomophagus</name>
    <dbReference type="NCBI Taxonomy" id="358040"/>
    <lineage>
        <taxon>Eukaryota</taxon>
        <taxon>Metazoa</taxon>
        <taxon>Ecdysozoa</taxon>
        <taxon>Nematoda</taxon>
        <taxon>Chromadorea</taxon>
        <taxon>Rhabditida</taxon>
        <taxon>Rhabditina</taxon>
        <taxon>Diplogasteromorpha</taxon>
        <taxon>Diplogasteroidea</taxon>
        <taxon>Neodiplogasteridae</taxon>
        <taxon>Pristionchus</taxon>
    </lineage>
</organism>
<protein>
    <recommendedName>
        <fullName evidence="9">G protein-coupled receptor</fullName>
    </recommendedName>
</protein>
<dbReference type="InterPro" id="IPR051080">
    <property type="entry name" value="Nematode_rcpt-like_serp_alpha"/>
</dbReference>
<name>A0AAV5TIN2_9BILA</name>
<comment type="similarity">
    <text evidence="5">Belongs to the nematode receptor-like protein sra family.</text>
</comment>
<reference evidence="7" key="1">
    <citation type="submission" date="2023-10" db="EMBL/GenBank/DDBJ databases">
        <title>Genome assembly of Pristionchus species.</title>
        <authorList>
            <person name="Yoshida K."/>
            <person name="Sommer R.J."/>
        </authorList>
    </citation>
    <scope>NUCLEOTIDE SEQUENCE</scope>
    <source>
        <strain evidence="7">RS0144</strain>
    </source>
</reference>
<dbReference type="InterPro" id="IPR000344">
    <property type="entry name" value="7TM_GPCR_serpentine_rcpt_Sra"/>
</dbReference>
<evidence type="ECO:0000256" key="2">
    <source>
        <dbReference type="ARBA" id="ARBA00022692"/>
    </source>
</evidence>
<comment type="caution">
    <text evidence="7">The sequence shown here is derived from an EMBL/GenBank/DDBJ whole genome shotgun (WGS) entry which is preliminary data.</text>
</comment>
<keyword evidence="8" id="KW-1185">Reference proteome</keyword>
<dbReference type="Pfam" id="PF02117">
    <property type="entry name" value="7TM_GPCR_Sra"/>
    <property type="match status" value="1"/>
</dbReference>
<comment type="subcellular location">
    <subcellularLocation>
        <location evidence="1">Membrane</location>
        <topology evidence="1">Multi-pass membrane protein</topology>
    </subcellularLocation>
</comment>
<sequence>TQELIIALYAFISIYSVCLCLTQGSQLVYRYIASEKCDAPKFQFWCIFRYIATVLTLSFAPVHVGITVQHGLSSFLFSERIQQFVARLSILVSGLSPIIFGILAYYQDSLDGQIAYCSGFTANSEGVLMFMLYLVLVLDILNSLASLLSGNSTNAVISTRQSYDLARTFHRRQNLYAMHQFLPIATLHAILYAHFFLTVYFSQLLKSRMTPGWYTFVAAVANIIPHYYFLCPLMFLFLIRRGRFRRVSHINSMVNAEKNPND</sequence>
<keyword evidence="4 6" id="KW-0472">Membrane</keyword>
<dbReference type="AlphaFoldDB" id="A0AAV5TIN2"/>
<dbReference type="PANTHER" id="PTHR31357">
    <property type="entry name" value="SERPENTINE RECEPTOR CLASS ALPHA-10"/>
    <property type="match status" value="1"/>
</dbReference>
<gene>
    <name evidence="7" type="ORF">PENTCL1PPCAC_16402</name>
</gene>
<evidence type="ECO:0000256" key="1">
    <source>
        <dbReference type="ARBA" id="ARBA00004141"/>
    </source>
</evidence>
<dbReference type="GO" id="GO:0004930">
    <property type="term" value="F:G protein-coupled receptor activity"/>
    <property type="evidence" value="ECO:0007669"/>
    <property type="project" value="InterPro"/>
</dbReference>
<dbReference type="Proteomes" id="UP001432027">
    <property type="component" value="Unassembled WGS sequence"/>
</dbReference>
<feature type="transmembrane region" description="Helical" evidence="6">
    <location>
        <begin position="7"/>
        <end position="27"/>
    </location>
</feature>
<evidence type="ECO:0000256" key="5">
    <source>
        <dbReference type="ARBA" id="ARBA00037994"/>
    </source>
</evidence>
<proteinExistence type="inferred from homology"/>
<feature type="transmembrane region" description="Helical" evidence="6">
    <location>
        <begin position="213"/>
        <end position="239"/>
    </location>
</feature>
<dbReference type="GO" id="GO:0004984">
    <property type="term" value="F:olfactory receptor activity"/>
    <property type="evidence" value="ECO:0007669"/>
    <property type="project" value="TreeGrafter"/>
</dbReference>
<dbReference type="EMBL" id="BTSX01000004">
    <property type="protein sequence ID" value="GMS94227.1"/>
    <property type="molecule type" value="Genomic_DNA"/>
</dbReference>
<feature type="transmembrane region" description="Helical" evidence="6">
    <location>
        <begin position="47"/>
        <end position="72"/>
    </location>
</feature>
<feature type="non-terminal residue" evidence="7">
    <location>
        <position position="262"/>
    </location>
</feature>
<evidence type="ECO:0000256" key="3">
    <source>
        <dbReference type="ARBA" id="ARBA00022989"/>
    </source>
</evidence>
<evidence type="ECO:0000256" key="6">
    <source>
        <dbReference type="SAM" id="Phobius"/>
    </source>
</evidence>
<evidence type="ECO:0000256" key="4">
    <source>
        <dbReference type="ARBA" id="ARBA00023136"/>
    </source>
</evidence>
<evidence type="ECO:0000313" key="7">
    <source>
        <dbReference type="EMBL" id="GMS94227.1"/>
    </source>
</evidence>
<keyword evidence="3 6" id="KW-1133">Transmembrane helix</keyword>